<evidence type="ECO:0000256" key="1">
    <source>
        <dbReference type="SAM" id="Coils"/>
    </source>
</evidence>
<dbReference type="PANTHER" id="PTHR14845">
    <property type="entry name" value="COILED-COIL DOMAIN-CONTAINING 166"/>
    <property type="match status" value="1"/>
</dbReference>
<feature type="region of interest" description="Disordered" evidence="2">
    <location>
        <begin position="169"/>
        <end position="192"/>
    </location>
</feature>
<name>A0A024TUF2_9STRA</name>
<dbReference type="eggNOG" id="ENOG502QRCW">
    <property type="taxonomic scope" value="Eukaryota"/>
</dbReference>
<dbReference type="PANTHER" id="PTHR14845:SF0">
    <property type="entry name" value="DUF4515 DOMAIN-CONTAINING PROTEIN"/>
    <property type="match status" value="1"/>
</dbReference>
<dbReference type="VEuPathDB" id="FungiDB:H310_09519"/>
<keyword evidence="1" id="KW-0175">Coiled coil</keyword>
<gene>
    <name evidence="3" type="ORF">H310_09519</name>
</gene>
<organism evidence="3">
    <name type="scientific">Aphanomyces invadans</name>
    <dbReference type="NCBI Taxonomy" id="157072"/>
    <lineage>
        <taxon>Eukaryota</taxon>
        <taxon>Sar</taxon>
        <taxon>Stramenopiles</taxon>
        <taxon>Oomycota</taxon>
        <taxon>Saprolegniomycetes</taxon>
        <taxon>Saprolegniales</taxon>
        <taxon>Verrucalvaceae</taxon>
        <taxon>Aphanomyces</taxon>
    </lineage>
</organism>
<feature type="coiled-coil region" evidence="1">
    <location>
        <begin position="126"/>
        <end position="153"/>
    </location>
</feature>
<dbReference type="STRING" id="157072.A0A024TUF2"/>
<evidence type="ECO:0000256" key="2">
    <source>
        <dbReference type="SAM" id="MobiDB-lite"/>
    </source>
</evidence>
<feature type="coiled-coil region" evidence="1">
    <location>
        <begin position="16"/>
        <end position="50"/>
    </location>
</feature>
<proteinExistence type="predicted"/>
<accession>A0A024TUF2</accession>
<dbReference type="RefSeq" id="XP_008873836.1">
    <property type="nucleotide sequence ID" value="XM_008875614.1"/>
</dbReference>
<sequence length="505" mass="58090">MAAATKDFSALDALNAQVEGSKVDVLKKRIEELQAENEHLRCLHQKNEKETHEFVAYFQRELGAREKVTAKLSEDLSEARTKFHDETEEMKVKYDVDTKHLVQTSKLVEHTLSDKLKIAQEDLAKLELFRDMKESLEKKLQQLTDTLDSERVAHKDAIGMMERKFLEEKARHQKDTDKRIEKIKQQSREDARNVLDADTRKIVTDNKRMGEELRFQLQTTEELTKDKIALEHLTKSLKCEIQVHADKELEYAKYGQKQTREIKQLQAKVKTLEKSLCQVVHAFEKEKVLLATKTEKELDDVSLDADGLRKLLKLKNKELRNMKRLAQTILDQRTDVEQFFLDSLDMVKQQLVDERKRTADAEKVQDAKLTPAERGLKFPRLKTRSSAGNQQPPLGPRDKVDLRALTWEVRHGAYLHRLCLEHGTGARAAAPLCQDQQHPGFLGRAATAGRCPIKYIRHTLYHGSSGSVRSVAATSFPFTTANACRDTFRWVLSQMHSMFTPVCRP</sequence>
<dbReference type="EMBL" id="KI913972">
    <property type="protein sequence ID" value="ETV97624.1"/>
    <property type="molecule type" value="Genomic_DNA"/>
</dbReference>
<evidence type="ECO:0000313" key="3">
    <source>
        <dbReference type="EMBL" id="ETV97624.1"/>
    </source>
</evidence>
<dbReference type="GeneID" id="20086569"/>
<dbReference type="AlphaFoldDB" id="A0A024TUF2"/>
<protein>
    <submittedName>
        <fullName evidence="3">Uncharacterized protein</fullName>
    </submittedName>
</protein>
<dbReference type="OrthoDB" id="441129at2759"/>
<reference evidence="3" key="1">
    <citation type="submission" date="2013-12" db="EMBL/GenBank/DDBJ databases">
        <title>The Genome Sequence of Aphanomyces invadans NJM9701.</title>
        <authorList>
            <consortium name="The Broad Institute Genomics Platform"/>
            <person name="Russ C."/>
            <person name="Tyler B."/>
            <person name="van West P."/>
            <person name="Dieguez-Uribeondo J."/>
            <person name="Young S.K."/>
            <person name="Zeng Q."/>
            <person name="Gargeya S."/>
            <person name="Fitzgerald M."/>
            <person name="Abouelleil A."/>
            <person name="Alvarado L."/>
            <person name="Chapman S.B."/>
            <person name="Gainer-Dewar J."/>
            <person name="Goldberg J."/>
            <person name="Griggs A."/>
            <person name="Gujja S."/>
            <person name="Hansen M."/>
            <person name="Howarth C."/>
            <person name="Imamovic A."/>
            <person name="Ireland A."/>
            <person name="Larimer J."/>
            <person name="McCowan C."/>
            <person name="Murphy C."/>
            <person name="Pearson M."/>
            <person name="Poon T.W."/>
            <person name="Priest M."/>
            <person name="Roberts A."/>
            <person name="Saif S."/>
            <person name="Shea T."/>
            <person name="Sykes S."/>
            <person name="Wortman J."/>
            <person name="Nusbaum C."/>
            <person name="Birren B."/>
        </authorList>
    </citation>
    <scope>NUCLEOTIDE SEQUENCE [LARGE SCALE GENOMIC DNA]</scope>
    <source>
        <strain evidence="3">NJM9701</strain>
    </source>
</reference>